<dbReference type="Gene3D" id="2.40.50.230">
    <property type="entry name" value="Gp5 N-terminal domain"/>
    <property type="match status" value="1"/>
</dbReference>
<gene>
    <name evidence="2" type="ordered locus">TERTU_3731</name>
</gene>
<dbReference type="OrthoDB" id="9762420at2"/>
<accession>C5BSB3</accession>
<evidence type="ECO:0000313" key="3">
    <source>
        <dbReference type="Proteomes" id="UP000009080"/>
    </source>
</evidence>
<dbReference type="RefSeq" id="WP_015818571.1">
    <property type="nucleotide sequence ID" value="NC_012997.1"/>
</dbReference>
<name>C5BSB3_TERTT</name>
<dbReference type="InterPro" id="IPR037026">
    <property type="entry name" value="Vgr_OB-fold_dom_sf"/>
</dbReference>
<proteinExistence type="predicted"/>
<evidence type="ECO:0000259" key="1">
    <source>
        <dbReference type="Pfam" id="PF04717"/>
    </source>
</evidence>
<protein>
    <submittedName>
        <fullName evidence="2">Rhs element Vgr protein</fullName>
    </submittedName>
</protein>
<dbReference type="STRING" id="377629.TERTU_3731"/>
<dbReference type="Proteomes" id="UP000009080">
    <property type="component" value="Chromosome"/>
</dbReference>
<dbReference type="Pfam" id="PF04717">
    <property type="entry name" value="Phage_base_V"/>
    <property type="match status" value="1"/>
</dbReference>
<dbReference type="SUPFAM" id="SSF69255">
    <property type="entry name" value="gp5 N-terminal domain-like"/>
    <property type="match status" value="1"/>
</dbReference>
<dbReference type="InterPro" id="IPR006531">
    <property type="entry name" value="Gp5/Vgr_OB"/>
</dbReference>
<dbReference type="HOGENOM" id="CLU_085677_0_0_6"/>
<reference evidence="2 3" key="1">
    <citation type="journal article" date="2009" name="PLoS ONE">
        <title>The complete genome of Teredinibacter turnerae T7901: an intracellular endosymbiont of marine wood-boring bivalves (shipworms).</title>
        <authorList>
            <person name="Yang J.C."/>
            <person name="Madupu R."/>
            <person name="Durkin A.S."/>
            <person name="Ekborg N.A."/>
            <person name="Pedamallu C.S."/>
            <person name="Hostetler J.B."/>
            <person name="Radune D."/>
            <person name="Toms B.S."/>
            <person name="Henrissat B."/>
            <person name="Coutinho P.M."/>
            <person name="Schwarz S."/>
            <person name="Field L."/>
            <person name="Trindade-Silva A.E."/>
            <person name="Soares C.A.G."/>
            <person name="Elshahawi S."/>
            <person name="Hanora A."/>
            <person name="Schmidt E.W."/>
            <person name="Haygood M.G."/>
            <person name="Posfai J."/>
            <person name="Benner J."/>
            <person name="Madinger C."/>
            <person name="Nove J."/>
            <person name="Anton B."/>
            <person name="Chaudhary K."/>
            <person name="Foster J."/>
            <person name="Holman A."/>
            <person name="Kumar S."/>
            <person name="Lessard P.A."/>
            <person name="Luyten Y.A."/>
            <person name="Slatko B."/>
            <person name="Wood N."/>
            <person name="Wu B."/>
            <person name="Teplitski M."/>
            <person name="Mougous J.D."/>
            <person name="Ward N."/>
            <person name="Eisen J.A."/>
            <person name="Badger J.H."/>
            <person name="Distel D.L."/>
        </authorList>
    </citation>
    <scope>NUCLEOTIDE SEQUENCE [LARGE SCALE GENOMIC DNA]</scope>
    <source>
        <strain evidence="3">ATCC 39867 / T7901</strain>
    </source>
</reference>
<evidence type="ECO:0000313" key="2">
    <source>
        <dbReference type="EMBL" id="ACR12459.1"/>
    </source>
</evidence>
<sequence length="211" mass="22102">MSANLSLFDTIRCIVQEELMRARQAELAVVQEQHPHADDADTDNYACTVALRDSGIVLKQVPVATPHIGCAAIPEIGELVLVQFIGGDINAPVISGRLYNDEDRPPANAAQQMITHLPASASAEEALHLELNSGDTKSAVLNIGSAVKVLLADDDPAVTVNVGDGAAVITITPGGEITIESQSDMKFISAANLDLEASGDLNLKGATINLN</sequence>
<dbReference type="eggNOG" id="COG3501">
    <property type="taxonomic scope" value="Bacteria"/>
</dbReference>
<keyword evidence="3" id="KW-1185">Reference proteome</keyword>
<feature type="domain" description="Gp5/Type VI secretion system Vgr protein OB-fold" evidence="1">
    <location>
        <begin position="61"/>
        <end position="99"/>
    </location>
</feature>
<dbReference type="EMBL" id="CP001614">
    <property type="protein sequence ID" value="ACR12459.1"/>
    <property type="molecule type" value="Genomic_DNA"/>
</dbReference>
<organism evidence="2 3">
    <name type="scientific">Teredinibacter turnerae (strain ATCC 39867 / T7901)</name>
    <dbReference type="NCBI Taxonomy" id="377629"/>
    <lineage>
        <taxon>Bacteria</taxon>
        <taxon>Pseudomonadati</taxon>
        <taxon>Pseudomonadota</taxon>
        <taxon>Gammaproteobacteria</taxon>
        <taxon>Cellvibrionales</taxon>
        <taxon>Cellvibrionaceae</taxon>
        <taxon>Teredinibacter</taxon>
    </lineage>
</organism>
<dbReference type="KEGG" id="ttu:TERTU_3731"/>
<dbReference type="AlphaFoldDB" id="C5BSB3"/>